<dbReference type="SUPFAM" id="SSF161098">
    <property type="entry name" value="MetI-like"/>
    <property type="match status" value="1"/>
</dbReference>
<dbReference type="GO" id="GO:0005886">
    <property type="term" value="C:plasma membrane"/>
    <property type="evidence" value="ECO:0007669"/>
    <property type="project" value="UniProtKB-SubCell"/>
</dbReference>
<evidence type="ECO:0000256" key="4">
    <source>
        <dbReference type="ARBA" id="ARBA00022475"/>
    </source>
</evidence>
<dbReference type="RefSeq" id="WP_114103393.1">
    <property type="nucleotide sequence ID" value="NZ_JPWF01000011.1"/>
</dbReference>
<evidence type="ECO:0000256" key="8">
    <source>
        <dbReference type="ARBA" id="ARBA00056719"/>
    </source>
</evidence>
<dbReference type="FunFam" id="1.10.3720.10:FF:000003">
    <property type="entry name" value="Aliphatic sulfonate ABC transporter permease"/>
    <property type="match status" value="1"/>
</dbReference>
<feature type="transmembrane region" description="Helical" evidence="9">
    <location>
        <begin position="243"/>
        <end position="262"/>
    </location>
</feature>
<keyword evidence="7 9" id="KW-0472">Membrane</keyword>
<evidence type="ECO:0000256" key="3">
    <source>
        <dbReference type="ARBA" id="ARBA00022448"/>
    </source>
</evidence>
<comment type="similarity">
    <text evidence="2 9">Belongs to the binding-protein-dependent transport system permease family.</text>
</comment>
<keyword evidence="3 9" id="KW-0813">Transport</keyword>
<evidence type="ECO:0000256" key="9">
    <source>
        <dbReference type="RuleBase" id="RU363032"/>
    </source>
</evidence>
<dbReference type="InterPro" id="IPR000515">
    <property type="entry name" value="MetI-like"/>
</dbReference>
<dbReference type="EMBL" id="JPWF01000011">
    <property type="protein sequence ID" value="RCK33834.1"/>
    <property type="molecule type" value="Genomic_DNA"/>
</dbReference>
<evidence type="ECO:0000256" key="2">
    <source>
        <dbReference type="ARBA" id="ARBA00009306"/>
    </source>
</evidence>
<dbReference type="PANTHER" id="PTHR30151">
    <property type="entry name" value="ALKANE SULFONATE ABC TRANSPORTER-RELATED, MEMBRANE SUBUNIT"/>
    <property type="match status" value="1"/>
</dbReference>
<dbReference type="OrthoDB" id="9799271at2"/>
<keyword evidence="5 9" id="KW-0812">Transmembrane</keyword>
<feature type="transmembrane region" description="Helical" evidence="9">
    <location>
        <begin position="118"/>
        <end position="141"/>
    </location>
</feature>
<evidence type="ECO:0000259" key="10">
    <source>
        <dbReference type="PROSITE" id="PS50928"/>
    </source>
</evidence>
<evidence type="ECO:0000313" key="11">
    <source>
        <dbReference type="EMBL" id="RCK33834.1"/>
    </source>
</evidence>
<dbReference type="InterPro" id="IPR035906">
    <property type="entry name" value="MetI-like_sf"/>
</dbReference>
<sequence length="272" mass="29212">MSRDVANSSSENADNKVRFRATGFNPKANPVAAWASFVVVIVLWQLGSSTGFISDLAMPSPVAVAEALWKLIVSGDLWRHLGASLQRLAVGWILGTVAGLVVGFMVGMFTWARSPGVALVSALFPIPKIALLPLFIIWFGIGEPSKFATIAFGVFFPTVINTFGGVDNVARNLIRMGQSFDMPMWSVIRKIILPGALPTILSGFRISSSIAIILLIAAEMIGAQYGIGALILAAGQLYQTDQLIAGVVVLSLLGLCVSWLLGRLDRWLLGWR</sequence>
<dbReference type="GO" id="GO:0042918">
    <property type="term" value="P:alkanesulfonate transmembrane transport"/>
    <property type="evidence" value="ECO:0007669"/>
    <property type="project" value="UniProtKB-ARBA"/>
</dbReference>
<evidence type="ECO:0000256" key="5">
    <source>
        <dbReference type="ARBA" id="ARBA00022692"/>
    </source>
</evidence>
<reference evidence="11 12" key="1">
    <citation type="submission" date="2014-07" db="EMBL/GenBank/DDBJ databases">
        <title>Draft genome sequence of Thalassospira profundimaris 35.</title>
        <authorList>
            <person name="Lai Q."/>
            <person name="Shao Z."/>
        </authorList>
    </citation>
    <scope>NUCLEOTIDE SEQUENCE [LARGE SCALE GENOMIC DNA]</scope>
    <source>
        <strain evidence="11 12">35</strain>
    </source>
</reference>
<gene>
    <name evidence="11" type="ORF">TH19_16635</name>
</gene>
<feature type="domain" description="ABC transmembrane type-1" evidence="10">
    <location>
        <begin position="81"/>
        <end position="261"/>
    </location>
</feature>
<name>A0A367W289_9PROT</name>
<keyword evidence="6 9" id="KW-1133">Transmembrane helix</keyword>
<evidence type="ECO:0000256" key="6">
    <source>
        <dbReference type="ARBA" id="ARBA00022989"/>
    </source>
</evidence>
<dbReference type="AlphaFoldDB" id="A0A367W289"/>
<protein>
    <submittedName>
        <fullName evidence="11">ABC transporter permease</fullName>
    </submittedName>
</protein>
<keyword evidence="4" id="KW-1003">Cell membrane</keyword>
<dbReference type="Pfam" id="PF00528">
    <property type="entry name" value="BPD_transp_1"/>
    <property type="match status" value="1"/>
</dbReference>
<feature type="transmembrane region" description="Helical" evidence="9">
    <location>
        <begin position="28"/>
        <end position="46"/>
    </location>
</feature>
<dbReference type="Gene3D" id="1.10.3720.10">
    <property type="entry name" value="MetI-like"/>
    <property type="match status" value="1"/>
</dbReference>
<evidence type="ECO:0000256" key="7">
    <source>
        <dbReference type="ARBA" id="ARBA00023136"/>
    </source>
</evidence>
<dbReference type="PANTHER" id="PTHR30151:SF38">
    <property type="entry name" value="ALIPHATIC SULFONATES TRANSPORT PERMEASE PROTEIN SSUC-RELATED"/>
    <property type="match status" value="1"/>
</dbReference>
<comment type="subcellular location">
    <subcellularLocation>
        <location evidence="1 9">Cell membrane</location>
        <topology evidence="1 9">Multi-pass membrane protein</topology>
    </subcellularLocation>
</comment>
<proteinExistence type="inferred from homology"/>
<feature type="transmembrane region" description="Helical" evidence="9">
    <location>
        <begin position="89"/>
        <end position="111"/>
    </location>
</feature>
<dbReference type="Proteomes" id="UP000253226">
    <property type="component" value="Unassembled WGS sequence"/>
</dbReference>
<comment type="function">
    <text evidence="8">Probably part of an ABC transporter complex. Probably responsible for the translocation of the substrate across the membrane.</text>
</comment>
<evidence type="ECO:0000313" key="12">
    <source>
        <dbReference type="Proteomes" id="UP000253226"/>
    </source>
</evidence>
<dbReference type="PROSITE" id="PS50928">
    <property type="entry name" value="ABC_TM1"/>
    <property type="match status" value="1"/>
</dbReference>
<feature type="transmembrane region" description="Helical" evidence="9">
    <location>
        <begin position="210"/>
        <end position="231"/>
    </location>
</feature>
<evidence type="ECO:0000256" key="1">
    <source>
        <dbReference type="ARBA" id="ARBA00004651"/>
    </source>
</evidence>
<comment type="caution">
    <text evidence="11">The sequence shown here is derived from an EMBL/GenBank/DDBJ whole genome shotgun (WGS) entry which is preliminary data.</text>
</comment>
<organism evidence="11 12">
    <name type="scientific">Thalassospira profundimaris</name>
    <dbReference type="NCBI Taxonomy" id="502049"/>
    <lineage>
        <taxon>Bacteria</taxon>
        <taxon>Pseudomonadati</taxon>
        <taxon>Pseudomonadota</taxon>
        <taxon>Alphaproteobacteria</taxon>
        <taxon>Rhodospirillales</taxon>
        <taxon>Thalassospiraceae</taxon>
        <taxon>Thalassospira</taxon>
    </lineage>
</organism>
<dbReference type="CDD" id="cd06261">
    <property type="entry name" value="TM_PBP2"/>
    <property type="match status" value="1"/>
</dbReference>
<feature type="transmembrane region" description="Helical" evidence="9">
    <location>
        <begin position="147"/>
        <end position="166"/>
    </location>
</feature>
<accession>A0A367W289</accession>